<dbReference type="Proteomes" id="UP000070224">
    <property type="component" value="Unassembled WGS sequence"/>
</dbReference>
<feature type="transmembrane region" description="Helical" evidence="7">
    <location>
        <begin position="85"/>
        <end position="106"/>
    </location>
</feature>
<dbReference type="STRING" id="322095.HMPREF3185_01776"/>
<evidence type="ECO:0000256" key="5">
    <source>
        <dbReference type="ARBA" id="ARBA00022989"/>
    </source>
</evidence>
<keyword evidence="3" id="KW-1003">Cell membrane</keyword>
<evidence type="ECO:0000256" key="7">
    <source>
        <dbReference type="SAM" id="Phobius"/>
    </source>
</evidence>
<feature type="transmembrane region" description="Helical" evidence="7">
    <location>
        <begin position="118"/>
        <end position="137"/>
    </location>
</feature>
<organism evidence="8 9">
    <name type="scientific">Porphyromonas somerae</name>
    <dbReference type="NCBI Taxonomy" id="322095"/>
    <lineage>
        <taxon>Bacteria</taxon>
        <taxon>Pseudomonadati</taxon>
        <taxon>Bacteroidota</taxon>
        <taxon>Bacteroidia</taxon>
        <taxon>Bacteroidales</taxon>
        <taxon>Porphyromonadaceae</taxon>
        <taxon>Porphyromonas</taxon>
    </lineage>
</organism>
<dbReference type="AlphaFoldDB" id="A0A134B388"/>
<evidence type="ECO:0000256" key="6">
    <source>
        <dbReference type="ARBA" id="ARBA00023136"/>
    </source>
</evidence>
<name>A0A134B388_9PORP</name>
<protein>
    <submittedName>
        <fullName evidence="8">Chromate transport protein</fullName>
    </submittedName>
</protein>
<dbReference type="PATRIC" id="fig|322095.3.peg.1751"/>
<evidence type="ECO:0000256" key="4">
    <source>
        <dbReference type="ARBA" id="ARBA00022692"/>
    </source>
</evidence>
<keyword evidence="4 7" id="KW-0812">Transmembrane</keyword>
<feature type="transmembrane region" description="Helical" evidence="7">
    <location>
        <begin position="12"/>
        <end position="33"/>
    </location>
</feature>
<evidence type="ECO:0000313" key="8">
    <source>
        <dbReference type="EMBL" id="KXB74375.1"/>
    </source>
</evidence>
<feature type="transmembrane region" description="Helical" evidence="7">
    <location>
        <begin position="167"/>
        <end position="183"/>
    </location>
</feature>
<evidence type="ECO:0000256" key="2">
    <source>
        <dbReference type="ARBA" id="ARBA00005262"/>
    </source>
</evidence>
<dbReference type="PANTHER" id="PTHR43663">
    <property type="entry name" value="CHROMATE TRANSPORT PROTEIN-RELATED"/>
    <property type="match status" value="1"/>
</dbReference>
<dbReference type="GO" id="GO:0005886">
    <property type="term" value="C:plasma membrane"/>
    <property type="evidence" value="ECO:0007669"/>
    <property type="project" value="UniProtKB-SubCell"/>
</dbReference>
<keyword evidence="6 7" id="KW-0472">Membrane</keyword>
<reference evidence="9" key="1">
    <citation type="submission" date="2016-01" db="EMBL/GenBank/DDBJ databases">
        <authorList>
            <person name="Mitreva M."/>
            <person name="Pepin K.H."/>
            <person name="Mihindukulasuriya K.A."/>
            <person name="Fulton R."/>
            <person name="Fronick C."/>
            <person name="O'Laughlin M."/>
            <person name="Miner T."/>
            <person name="Herter B."/>
            <person name="Rosa B.A."/>
            <person name="Cordes M."/>
            <person name="Tomlinson C."/>
            <person name="Wollam A."/>
            <person name="Palsikar V.B."/>
            <person name="Mardis E.R."/>
            <person name="Wilson R.K."/>
        </authorList>
    </citation>
    <scope>NUCLEOTIDE SEQUENCE [LARGE SCALE GENOMIC DNA]</scope>
    <source>
        <strain evidence="9">KA00683</strain>
    </source>
</reference>
<gene>
    <name evidence="8" type="ORF">HMPREF3185_01776</name>
</gene>
<dbReference type="OrthoDB" id="9788907at2"/>
<proteinExistence type="inferred from homology"/>
<keyword evidence="5 7" id="KW-1133">Transmembrane helix</keyword>
<dbReference type="EMBL" id="LSDK01000124">
    <property type="protein sequence ID" value="KXB74375.1"/>
    <property type="molecule type" value="Genomic_DNA"/>
</dbReference>
<dbReference type="InterPro" id="IPR003370">
    <property type="entry name" value="Chromate_transpt"/>
</dbReference>
<accession>A0A134B388</accession>
<keyword evidence="9" id="KW-1185">Reference proteome</keyword>
<sequence>MSTTKNLTRQELSQLFSIFFKIGITTIGGGYAMIPMMEHEIVKRTGWLTQEEFLDILAVAQATPGIFAVDMAGHIGHKLGGLRGAIIASVANVLPSFVIILILATVFQQFKELPLVQYAFRAIRPVVVALIAAPVFSMARSASLSRYTIWIPLVAAILIYFFDVSPVYIILIAGIAGWIYGYLQRRRSNTDAQ</sequence>
<comment type="subcellular location">
    <subcellularLocation>
        <location evidence="1">Cell membrane</location>
        <topology evidence="1">Multi-pass membrane protein</topology>
    </subcellularLocation>
</comment>
<comment type="similarity">
    <text evidence="2">Belongs to the chromate ion transporter (CHR) (TC 2.A.51) family.</text>
</comment>
<dbReference type="PANTHER" id="PTHR43663:SF2">
    <property type="entry name" value="CHROMATE TRANSPORT PROTEIN-RELATED"/>
    <property type="match status" value="1"/>
</dbReference>
<evidence type="ECO:0000256" key="1">
    <source>
        <dbReference type="ARBA" id="ARBA00004651"/>
    </source>
</evidence>
<dbReference type="Pfam" id="PF02417">
    <property type="entry name" value="Chromate_transp"/>
    <property type="match status" value="1"/>
</dbReference>
<dbReference type="InterPro" id="IPR052518">
    <property type="entry name" value="CHR_Transporter"/>
</dbReference>
<evidence type="ECO:0000256" key="3">
    <source>
        <dbReference type="ARBA" id="ARBA00022475"/>
    </source>
</evidence>
<dbReference type="RefSeq" id="WP_060935868.1">
    <property type="nucleotide sequence ID" value="NZ_KQ960462.1"/>
</dbReference>
<comment type="caution">
    <text evidence="8">The sequence shown here is derived from an EMBL/GenBank/DDBJ whole genome shotgun (WGS) entry which is preliminary data.</text>
</comment>
<dbReference type="GO" id="GO:0015109">
    <property type="term" value="F:chromate transmembrane transporter activity"/>
    <property type="evidence" value="ECO:0007669"/>
    <property type="project" value="InterPro"/>
</dbReference>
<evidence type="ECO:0000313" key="9">
    <source>
        <dbReference type="Proteomes" id="UP000070224"/>
    </source>
</evidence>